<comment type="similarity">
    <text evidence="3">Belongs to the RNase PH family.</text>
</comment>
<name>A0A7S2RP95_9STRA</name>
<keyword evidence="8" id="KW-0539">Nucleus</keyword>
<dbReference type="Gene3D" id="3.30.230.70">
    <property type="entry name" value="GHMP Kinase, N-terminal domain"/>
    <property type="match status" value="1"/>
</dbReference>
<evidence type="ECO:0000256" key="7">
    <source>
        <dbReference type="ARBA" id="ARBA00022884"/>
    </source>
</evidence>
<evidence type="ECO:0000256" key="6">
    <source>
        <dbReference type="ARBA" id="ARBA00022835"/>
    </source>
</evidence>
<dbReference type="PANTHER" id="PTHR11097:SF9">
    <property type="entry name" value="EXOSOME COMPLEX COMPONENT RRP43"/>
    <property type="match status" value="1"/>
</dbReference>
<dbReference type="InterPro" id="IPR027408">
    <property type="entry name" value="PNPase/RNase_PH_dom_sf"/>
</dbReference>
<dbReference type="SUPFAM" id="SSF54211">
    <property type="entry name" value="Ribosomal protein S5 domain 2-like"/>
    <property type="match status" value="1"/>
</dbReference>
<dbReference type="InterPro" id="IPR020568">
    <property type="entry name" value="Ribosomal_Su5_D2-typ_SF"/>
</dbReference>
<comment type="subcellular location">
    <subcellularLocation>
        <location evidence="1">Cytoplasm</location>
    </subcellularLocation>
    <subcellularLocation>
        <location evidence="2">Nucleus</location>
        <location evidence="2">Nucleolus</location>
    </subcellularLocation>
</comment>
<evidence type="ECO:0000259" key="10">
    <source>
        <dbReference type="Pfam" id="PF01138"/>
    </source>
</evidence>
<dbReference type="PANTHER" id="PTHR11097">
    <property type="entry name" value="EXOSOME COMPLEX EXONUCLEASE RIBOSOMAL RNA PROCESSING PROTEIN"/>
    <property type="match status" value="1"/>
</dbReference>
<keyword evidence="4" id="KW-0963">Cytoplasm</keyword>
<dbReference type="GO" id="GO:0000177">
    <property type="term" value="C:cytoplasmic exosome (RNase complex)"/>
    <property type="evidence" value="ECO:0007669"/>
    <property type="project" value="TreeGrafter"/>
</dbReference>
<dbReference type="InterPro" id="IPR050590">
    <property type="entry name" value="Exosome_comp_Rrp42_subfam"/>
</dbReference>
<evidence type="ECO:0000256" key="2">
    <source>
        <dbReference type="ARBA" id="ARBA00004604"/>
    </source>
</evidence>
<gene>
    <name evidence="12" type="ORF">QSP1433_LOCUS5566</name>
</gene>
<evidence type="ECO:0000256" key="4">
    <source>
        <dbReference type="ARBA" id="ARBA00022490"/>
    </source>
</evidence>
<dbReference type="GO" id="GO:0035925">
    <property type="term" value="F:mRNA 3'-UTR AU-rich region binding"/>
    <property type="evidence" value="ECO:0007669"/>
    <property type="project" value="TreeGrafter"/>
</dbReference>
<dbReference type="GO" id="GO:0005730">
    <property type="term" value="C:nucleolus"/>
    <property type="evidence" value="ECO:0007669"/>
    <property type="project" value="UniProtKB-SubCell"/>
</dbReference>
<feature type="domain" description="Exoribonuclease phosphorolytic" evidence="10">
    <location>
        <begin position="36"/>
        <end position="170"/>
    </location>
</feature>
<dbReference type="Pfam" id="PF01138">
    <property type="entry name" value="RNase_PH"/>
    <property type="match status" value="1"/>
</dbReference>
<dbReference type="InterPro" id="IPR015847">
    <property type="entry name" value="ExoRNase_PH_dom2"/>
</dbReference>
<keyword evidence="7" id="KW-0694">RNA-binding</keyword>
<dbReference type="GO" id="GO:0034475">
    <property type="term" value="P:U4 snRNA 3'-end processing"/>
    <property type="evidence" value="ECO:0007669"/>
    <property type="project" value="TreeGrafter"/>
</dbReference>
<evidence type="ECO:0000256" key="3">
    <source>
        <dbReference type="ARBA" id="ARBA00006678"/>
    </source>
</evidence>
<dbReference type="InterPro" id="IPR036345">
    <property type="entry name" value="ExoRNase_PH_dom2_sf"/>
</dbReference>
<dbReference type="GO" id="GO:0000467">
    <property type="term" value="P:exonucleolytic trimming to generate mature 3'-end of 5.8S rRNA from tricistronic rRNA transcript (SSU-rRNA, 5.8S rRNA, LSU-rRNA)"/>
    <property type="evidence" value="ECO:0007669"/>
    <property type="project" value="TreeGrafter"/>
</dbReference>
<protein>
    <recommendedName>
        <fullName evidence="9">Ribosomal RNA-processing protein 43</fullName>
    </recommendedName>
</protein>
<keyword evidence="6" id="KW-0271">Exosome</keyword>
<dbReference type="EMBL" id="HBHK01009024">
    <property type="protein sequence ID" value="CAD9676860.1"/>
    <property type="molecule type" value="Transcribed_RNA"/>
</dbReference>
<dbReference type="GO" id="GO:0000176">
    <property type="term" value="C:nuclear exosome (RNase complex)"/>
    <property type="evidence" value="ECO:0007669"/>
    <property type="project" value="TreeGrafter"/>
</dbReference>
<sequence length="278" mass="29708">MEEVEAAEAFQRLHPREFLERFITKSVRPDGRGLDQSRDVNISSGTVQTADGSGTVHIGRTSVCCGIKFMVGEPAIKAPDSGLLDISVSLLPVCSPEFDGRPSELSIALGAYVSKVVDSANLVDKTELLIKEGVACFVLRADIVCLSDDGNLWDACLLSFIAALSDLGLPNVDVVNVEGDKDKTQVVQIGTECPNKLQINNWPVSSTFGLFGDQLLLDPTNEEMRVLDGVLTVVLTENGDVACVQKTDGPSVSMSVLDACLDRGTTRAKEIGILLKGL</sequence>
<reference evidence="12" key="1">
    <citation type="submission" date="2021-01" db="EMBL/GenBank/DDBJ databases">
        <authorList>
            <person name="Corre E."/>
            <person name="Pelletier E."/>
            <person name="Niang G."/>
            <person name="Scheremetjew M."/>
            <person name="Finn R."/>
            <person name="Kale V."/>
            <person name="Holt S."/>
            <person name="Cochrane G."/>
            <person name="Meng A."/>
            <person name="Brown T."/>
            <person name="Cohen L."/>
        </authorList>
    </citation>
    <scope>NUCLEOTIDE SEQUENCE</scope>
    <source>
        <strain evidence="12">NY070348D</strain>
    </source>
</reference>
<evidence type="ECO:0000259" key="11">
    <source>
        <dbReference type="Pfam" id="PF03725"/>
    </source>
</evidence>
<keyword evidence="5" id="KW-0698">rRNA processing</keyword>
<dbReference type="Pfam" id="PF03725">
    <property type="entry name" value="RNase_PH_C"/>
    <property type="match status" value="1"/>
</dbReference>
<evidence type="ECO:0000256" key="9">
    <source>
        <dbReference type="ARBA" id="ARBA00030617"/>
    </source>
</evidence>
<evidence type="ECO:0000256" key="8">
    <source>
        <dbReference type="ARBA" id="ARBA00023242"/>
    </source>
</evidence>
<dbReference type="InterPro" id="IPR001247">
    <property type="entry name" value="ExoRNase_PH_dom1"/>
</dbReference>
<dbReference type="GO" id="GO:0071038">
    <property type="term" value="P:TRAMP-dependent tRNA surveillance pathway"/>
    <property type="evidence" value="ECO:0007669"/>
    <property type="project" value="TreeGrafter"/>
</dbReference>
<evidence type="ECO:0000256" key="5">
    <source>
        <dbReference type="ARBA" id="ARBA00022552"/>
    </source>
</evidence>
<accession>A0A7S2RP95</accession>
<evidence type="ECO:0000256" key="1">
    <source>
        <dbReference type="ARBA" id="ARBA00004496"/>
    </source>
</evidence>
<proteinExistence type="inferred from homology"/>
<dbReference type="GO" id="GO:0071035">
    <property type="term" value="P:nuclear polyadenylation-dependent rRNA catabolic process"/>
    <property type="evidence" value="ECO:0007669"/>
    <property type="project" value="TreeGrafter"/>
</dbReference>
<dbReference type="AlphaFoldDB" id="A0A7S2RP95"/>
<dbReference type="GO" id="GO:0034476">
    <property type="term" value="P:U5 snRNA 3'-end processing"/>
    <property type="evidence" value="ECO:0007669"/>
    <property type="project" value="TreeGrafter"/>
</dbReference>
<dbReference type="GO" id="GO:0034473">
    <property type="term" value="P:U1 snRNA 3'-end processing"/>
    <property type="evidence" value="ECO:0007669"/>
    <property type="project" value="TreeGrafter"/>
</dbReference>
<dbReference type="GO" id="GO:0016075">
    <property type="term" value="P:rRNA catabolic process"/>
    <property type="evidence" value="ECO:0007669"/>
    <property type="project" value="TreeGrafter"/>
</dbReference>
<dbReference type="SUPFAM" id="SSF55666">
    <property type="entry name" value="Ribonuclease PH domain 2-like"/>
    <property type="match status" value="1"/>
</dbReference>
<feature type="domain" description="Exoribonuclease phosphorolytic" evidence="11">
    <location>
        <begin position="203"/>
        <end position="265"/>
    </location>
</feature>
<evidence type="ECO:0000313" key="12">
    <source>
        <dbReference type="EMBL" id="CAD9676860.1"/>
    </source>
</evidence>
<dbReference type="GO" id="GO:0071028">
    <property type="term" value="P:nuclear mRNA surveillance"/>
    <property type="evidence" value="ECO:0007669"/>
    <property type="project" value="TreeGrafter"/>
</dbReference>
<organism evidence="12">
    <name type="scientific">Mucochytrium quahogii</name>
    <dbReference type="NCBI Taxonomy" id="96639"/>
    <lineage>
        <taxon>Eukaryota</taxon>
        <taxon>Sar</taxon>
        <taxon>Stramenopiles</taxon>
        <taxon>Bigyra</taxon>
        <taxon>Labyrinthulomycetes</taxon>
        <taxon>Thraustochytrida</taxon>
        <taxon>Thraustochytriidae</taxon>
        <taxon>Mucochytrium</taxon>
    </lineage>
</organism>